<reference evidence="3" key="1">
    <citation type="submission" date="2024-04" db="EMBL/GenBank/DDBJ databases">
        <title>Salinicola lusitanus LLJ914,a marine bacterium isolated from the Okinawa Trough.</title>
        <authorList>
            <person name="Li J."/>
        </authorList>
    </citation>
    <scope>NUCLEOTIDE SEQUENCE [LARGE SCALE GENOMIC DNA]</scope>
</reference>
<feature type="region of interest" description="Disordered" evidence="1">
    <location>
        <begin position="33"/>
        <end position="58"/>
    </location>
</feature>
<dbReference type="Gene3D" id="3.30.70.270">
    <property type="match status" value="1"/>
</dbReference>
<dbReference type="InterPro" id="IPR043502">
    <property type="entry name" value="DNA/RNA_pol_sf"/>
</dbReference>
<organism evidence="2 3">
    <name type="scientific">Mugilogobius chulae</name>
    <name type="common">yellowstripe goby</name>
    <dbReference type="NCBI Taxonomy" id="88201"/>
    <lineage>
        <taxon>Eukaryota</taxon>
        <taxon>Metazoa</taxon>
        <taxon>Chordata</taxon>
        <taxon>Craniata</taxon>
        <taxon>Vertebrata</taxon>
        <taxon>Euteleostomi</taxon>
        <taxon>Actinopterygii</taxon>
        <taxon>Neopterygii</taxon>
        <taxon>Teleostei</taxon>
        <taxon>Neoteleostei</taxon>
        <taxon>Acanthomorphata</taxon>
        <taxon>Gobiaria</taxon>
        <taxon>Gobiiformes</taxon>
        <taxon>Gobioidei</taxon>
        <taxon>Gobiidae</taxon>
        <taxon>Gobionellinae</taxon>
        <taxon>Mugilogobius</taxon>
    </lineage>
</organism>
<feature type="compositionally biased region" description="Basic and acidic residues" evidence="1">
    <location>
        <begin position="42"/>
        <end position="51"/>
    </location>
</feature>
<dbReference type="Gene3D" id="3.10.10.10">
    <property type="entry name" value="HIV Type 1 Reverse Transcriptase, subunit A, domain 1"/>
    <property type="match status" value="1"/>
</dbReference>
<evidence type="ECO:0000313" key="3">
    <source>
        <dbReference type="Proteomes" id="UP001460270"/>
    </source>
</evidence>
<proteinExistence type="predicted"/>
<dbReference type="Proteomes" id="UP001460270">
    <property type="component" value="Unassembled WGS sequence"/>
</dbReference>
<gene>
    <name evidence="2" type="ORF">WMY93_024632</name>
</gene>
<comment type="caution">
    <text evidence="2">The sequence shown here is derived from an EMBL/GenBank/DDBJ whole genome shotgun (WGS) entry which is preliminary data.</text>
</comment>
<evidence type="ECO:0000256" key="1">
    <source>
        <dbReference type="SAM" id="MobiDB-lite"/>
    </source>
</evidence>
<dbReference type="Pfam" id="PF05380">
    <property type="entry name" value="Peptidase_A17"/>
    <property type="match status" value="1"/>
</dbReference>
<dbReference type="PANTHER" id="PTHR47331:SF7">
    <property type="match status" value="1"/>
</dbReference>
<keyword evidence="3" id="KW-1185">Reference proteome</keyword>
<dbReference type="InterPro" id="IPR043128">
    <property type="entry name" value="Rev_trsase/Diguanyl_cyclase"/>
</dbReference>
<evidence type="ECO:0000313" key="2">
    <source>
        <dbReference type="EMBL" id="KAK7889072.1"/>
    </source>
</evidence>
<dbReference type="EMBL" id="JBBPFD010000018">
    <property type="protein sequence ID" value="KAK7889072.1"/>
    <property type="molecule type" value="Genomic_DNA"/>
</dbReference>
<sequence length="502" mass="57654">MSRKTSGLFYHKVHTDHCPLMLTKMVPSYFPPVQPTTQGHFKNNEESERNNPKTQELIECDDLPDNREEIPTPEAALHHPHLKDLAKEIPALDKDAQILLLLGRDILRAHKSPRPPLPNNRDQAMTRLSSLQRTLERKPKMKEQFVAFMQKVFDNNHAELAPPLPEESECWYLPSFGVYHPRKPEQIRVVFDSSAQCNGISLNNVLLTGPDLNNSLLGVLIRFRRERVAVMADIEQMFHCFVVREDHRDYLRFLWFRDNDPNKDIVEYRMRVHVFGNSPSPAVATYCLRRAAISGEREYGSDTRHFVEREFYVDDGLVSTPTEQEAITLLQKTQASLSESNLRLHKITSNSIGVLQAFPAGDHAKEVKDLYLGAETVPAQRSLGLSWEVKMDTFTFQVSISDKPYTRRGVLSTINSLFDPLGFVAPVTIQGKSLLRELTLDGTDWDAPLPQDKHNMWQTWRDSLQELEHLHIPRAYTPTSPSRAKQREICIFPMHPQKLLVQ</sequence>
<dbReference type="InterPro" id="IPR008042">
    <property type="entry name" value="Retrotrans_Pao"/>
</dbReference>
<dbReference type="CDD" id="cd01644">
    <property type="entry name" value="RT_pepA17"/>
    <property type="match status" value="1"/>
</dbReference>
<protein>
    <submittedName>
        <fullName evidence="2">Uncharacterized protein</fullName>
    </submittedName>
</protein>
<accession>A0AAW0NA48</accession>
<name>A0AAW0NA48_9GOBI</name>
<dbReference type="PANTHER" id="PTHR47331">
    <property type="entry name" value="PHD-TYPE DOMAIN-CONTAINING PROTEIN"/>
    <property type="match status" value="1"/>
</dbReference>
<dbReference type="AlphaFoldDB" id="A0AAW0NA48"/>
<dbReference type="SUPFAM" id="SSF56672">
    <property type="entry name" value="DNA/RNA polymerases"/>
    <property type="match status" value="1"/>
</dbReference>